<protein>
    <submittedName>
        <fullName evidence="1">Uncharacterized protein</fullName>
    </submittedName>
</protein>
<name>A0A839GGD0_9BACT</name>
<accession>A0A839GGD0</accession>
<dbReference type="AlphaFoldDB" id="A0A839GGD0"/>
<reference evidence="1 2" key="1">
    <citation type="submission" date="2020-08" db="EMBL/GenBank/DDBJ databases">
        <title>Genomic Encyclopedia of Type Strains, Phase IV (KMG-IV): sequencing the most valuable type-strain genomes for metagenomic binning, comparative biology and taxonomic classification.</title>
        <authorList>
            <person name="Goeker M."/>
        </authorList>
    </citation>
    <scope>NUCLEOTIDE SEQUENCE [LARGE SCALE GENOMIC DNA]</scope>
    <source>
        <strain evidence="1 2">DSM 29854</strain>
    </source>
</reference>
<keyword evidence="2" id="KW-1185">Reference proteome</keyword>
<dbReference type="RefSeq" id="WP_182513306.1">
    <property type="nucleotide sequence ID" value="NZ_JACJIQ010000009.1"/>
</dbReference>
<evidence type="ECO:0000313" key="1">
    <source>
        <dbReference type="EMBL" id="MBA9077932.1"/>
    </source>
</evidence>
<sequence>MTDKSRGYLPVELPFYDKLNWDMNLIISCLDVFRVQLPIWFENFPKSAEYDLLSFEKPHGPPYPVIGIYCEDDKDFKSLPSFIEIFDNLELKMTKEMIEEVINESKIIKSITWEELKKIGVYTEPVQYK</sequence>
<comment type="caution">
    <text evidence="1">The sequence shown here is derived from an EMBL/GenBank/DDBJ whole genome shotgun (WGS) entry which is preliminary data.</text>
</comment>
<organism evidence="1 2">
    <name type="scientific">Rufibacter quisquiliarum</name>
    <dbReference type="NCBI Taxonomy" id="1549639"/>
    <lineage>
        <taxon>Bacteria</taxon>
        <taxon>Pseudomonadati</taxon>
        <taxon>Bacteroidota</taxon>
        <taxon>Cytophagia</taxon>
        <taxon>Cytophagales</taxon>
        <taxon>Hymenobacteraceae</taxon>
        <taxon>Rufibacter</taxon>
    </lineage>
</organism>
<evidence type="ECO:0000313" key="2">
    <source>
        <dbReference type="Proteomes" id="UP000563094"/>
    </source>
</evidence>
<dbReference type="EMBL" id="JACJIQ010000009">
    <property type="protein sequence ID" value="MBA9077932.1"/>
    <property type="molecule type" value="Genomic_DNA"/>
</dbReference>
<dbReference type="Proteomes" id="UP000563094">
    <property type="component" value="Unassembled WGS sequence"/>
</dbReference>
<gene>
    <name evidence="1" type="ORF">FHS90_002651</name>
</gene>
<proteinExistence type="predicted"/>